<dbReference type="AlphaFoldDB" id="A0A8D2LQW9"/>
<dbReference type="GO" id="GO:0000731">
    <property type="term" value="P:DNA synthesis involved in DNA repair"/>
    <property type="evidence" value="ECO:0007669"/>
    <property type="project" value="InterPro"/>
</dbReference>
<evidence type="ECO:0000313" key="1">
    <source>
        <dbReference type="Ensembl" id="ENSVKKP00000026258.1"/>
    </source>
</evidence>
<name>A0A8D2LQW9_VARKO</name>
<proteinExistence type="predicted"/>
<dbReference type="Proteomes" id="UP000694545">
    <property type="component" value="Unplaced"/>
</dbReference>
<evidence type="ECO:0008006" key="3">
    <source>
        <dbReference type="Google" id="ProtNLM"/>
    </source>
</evidence>
<dbReference type="GO" id="GO:0003887">
    <property type="term" value="F:DNA-directed DNA polymerase activity"/>
    <property type="evidence" value="ECO:0007669"/>
    <property type="project" value="TreeGrafter"/>
</dbReference>
<dbReference type="OMA" id="WERAHKH"/>
<evidence type="ECO:0000313" key="2">
    <source>
        <dbReference type="Proteomes" id="UP000694545"/>
    </source>
</evidence>
<dbReference type="InterPro" id="IPR007218">
    <property type="entry name" value="DNA_pol_delta_4"/>
</dbReference>
<reference evidence="1" key="2">
    <citation type="submission" date="2025-09" db="UniProtKB">
        <authorList>
            <consortium name="Ensembl"/>
        </authorList>
    </citation>
    <scope>IDENTIFICATION</scope>
</reference>
<dbReference type="PANTHER" id="PTHR14303:SF0">
    <property type="entry name" value="DNA POLYMERASE DELTA SUBUNIT 4"/>
    <property type="match status" value="1"/>
</dbReference>
<dbReference type="Ensembl" id="ENSVKKT00000026901.1">
    <property type="protein sequence ID" value="ENSVKKP00000026258.1"/>
    <property type="gene ID" value="ENSVKKG00000017149.1"/>
</dbReference>
<accession>A0A8D2LQW9</accession>
<dbReference type="PANTHER" id="PTHR14303">
    <property type="entry name" value="DNA POLYMERASE DELTA SUBUNIT 4"/>
    <property type="match status" value="1"/>
</dbReference>
<dbReference type="Pfam" id="PF04081">
    <property type="entry name" value="DNA_pol_delta_4"/>
    <property type="match status" value="1"/>
</dbReference>
<protein>
    <recommendedName>
        <fullName evidence="3">DNA polymerase delta subunit 4</fullName>
    </recommendedName>
</protein>
<dbReference type="GO" id="GO:0043625">
    <property type="term" value="C:delta DNA polymerase complex"/>
    <property type="evidence" value="ECO:0007669"/>
    <property type="project" value="TreeGrafter"/>
</dbReference>
<keyword evidence="2" id="KW-1185">Reference proteome</keyword>
<reference evidence="1" key="1">
    <citation type="submission" date="2025-08" db="UniProtKB">
        <authorList>
            <consortium name="Ensembl"/>
        </authorList>
    </citation>
    <scope>IDENTIFICATION</scope>
</reference>
<sequence>MGRRRLITDSFQVVKKRKRGNKKVQEGQSPPLDKVIVQAECLPQDAAQPEELELLKQFDLSWKYGPCTGITRLQRWERADSLGLGPPAAVQELLLKYNRDPVVTHRLVETSCPPLSTALPANE</sequence>
<dbReference type="GO" id="GO:0006261">
    <property type="term" value="P:DNA-templated DNA replication"/>
    <property type="evidence" value="ECO:0007669"/>
    <property type="project" value="TreeGrafter"/>
</dbReference>
<organism evidence="1 2">
    <name type="scientific">Varanus komodoensis</name>
    <name type="common">Komodo dragon</name>
    <dbReference type="NCBI Taxonomy" id="61221"/>
    <lineage>
        <taxon>Eukaryota</taxon>
        <taxon>Metazoa</taxon>
        <taxon>Chordata</taxon>
        <taxon>Craniata</taxon>
        <taxon>Vertebrata</taxon>
        <taxon>Euteleostomi</taxon>
        <taxon>Lepidosauria</taxon>
        <taxon>Squamata</taxon>
        <taxon>Bifurcata</taxon>
        <taxon>Unidentata</taxon>
        <taxon>Episquamata</taxon>
        <taxon>Toxicofera</taxon>
        <taxon>Anguimorpha</taxon>
        <taxon>Paleoanguimorpha</taxon>
        <taxon>Varanoidea</taxon>
        <taxon>Varanidae</taxon>
        <taxon>Varanus</taxon>
    </lineage>
</organism>